<dbReference type="InterPro" id="IPR025098">
    <property type="entry name" value="DUF4013"/>
</dbReference>
<evidence type="ECO:0000256" key="2">
    <source>
        <dbReference type="SAM" id="Phobius"/>
    </source>
</evidence>
<sequence>MLREALRYPTRGDDAVETLLVGGGLHLLAAAFPPAAPVGAVFVLGFLVHVLARAADGPRGLAERPPPTFRAVRRVGRAGVGGLLVSAAYLLLPTVLLAVTATGALSRRVGDAGLGLGPTVGVLAGSLTTLFLALAFVYLLPAALANYAAAGRLRAAFDRASLLRAATDARYFVAFCSAGTLLGLAAVAAGGLDRVLVGFFLAFYLEVAAAALVVEGMYGVVGVVGVDGTETGRTESRVEPGGDVGTGFDADTEAESTVESDTG</sequence>
<dbReference type="Pfam" id="PF13197">
    <property type="entry name" value="DUF4013"/>
    <property type="match status" value="1"/>
</dbReference>
<gene>
    <name evidence="3" type="ORF">ACFO0N_13980</name>
</gene>
<feature type="transmembrane region" description="Helical" evidence="2">
    <location>
        <begin position="35"/>
        <end position="54"/>
    </location>
</feature>
<dbReference type="AlphaFoldDB" id="A0ABD5PEA7"/>
<feature type="compositionally biased region" description="Acidic residues" evidence="1">
    <location>
        <begin position="250"/>
        <end position="263"/>
    </location>
</feature>
<keyword evidence="2" id="KW-0472">Membrane</keyword>
<evidence type="ECO:0000313" key="4">
    <source>
        <dbReference type="Proteomes" id="UP001595921"/>
    </source>
</evidence>
<protein>
    <submittedName>
        <fullName evidence="3">DUF4013 domain-containing protein</fullName>
    </submittedName>
</protein>
<keyword evidence="2" id="KW-1133">Transmembrane helix</keyword>
<name>A0ABD5PEA7_9EURY</name>
<feature type="transmembrane region" description="Helical" evidence="2">
    <location>
        <begin position="75"/>
        <end position="100"/>
    </location>
</feature>
<organism evidence="3 4">
    <name type="scientific">Halobium salinum</name>
    <dbReference type="NCBI Taxonomy" id="1364940"/>
    <lineage>
        <taxon>Archaea</taxon>
        <taxon>Methanobacteriati</taxon>
        <taxon>Methanobacteriota</taxon>
        <taxon>Stenosarchaea group</taxon>
        <taxon>Halobacteria</taxon>
        <taxon>Halobacteriales</taxon>
        <taxon>Haloferacaceae</taxon>
        <taxon>Halobium</taxon>
    </lineage>
</organism>
<feature type="transmembrane region" description="Helical" evidence="2">
    <location>
        <begin position="120"/>
        <end position="148"/>
    </location>
</feature>
<feature type="transmembrane region" description="Helical" evidence="2">
    <location>
        <begin position="195"/>
        <end position="214"/>
    </location>
</feature>
<evidence type="ECO:0000313" key="3">
    <source>
        <dbReference type="EMBL" id="MFC4359054.1"/>
    </source>
</evidence>
<dbReference type="EMBL" id="JBHSDS010000007">
    <property type="protein sequence ID" value="MFC4359054.1"/>
    <property type="molecule type" value="Genomic_DNA"/>
</dbReference>
<keyword evidence="4" id="KW-1185">Reference proteome</keyword>
<feature type="region of interest" description="Disordered" evidence="1">
    <location>
        <begin position="231"/>
        <end position="263"/>
    </location>
</feature>
<dbReference type="RefSeq" id="WP_267620125.1">
    <property type="nucleotide sequence ID" value="NZ_JAODIW010000004.1"/>
</dbReference>
<feature type="compositionally biased region" description="Basic and acidic residues" evidence="1">
    <location>
        <begin position="231"/>
        <end position="240"/>
    </location>
</feature>
<dbReference type="Proteomes" id="UP001595921">
    <property type="component" value="Unassembled WGS sequence"/>
</dbReference>
<feature type="transmembrane region" description="Helical" evidence="2">
    <location>
        <begin position="169"/>
        <end position="189"/>
    </location>
</feature>
<keyword evidence="2" id="KW-0812">Transmembrane</keyword>
<reference evidence="3 4" key="1">
    <citation type="journal article" date="2019" name="Int. J. Syst. Evol. Microbiol.">
        <title>The Global Catalogue of Microorganisms (GCM) 10K type strain sequencing project: providing services to taxonomists for standard genome sequencing and annotation.</title>
        <authorList>
            <consortium name="The Broad Institute Genomics Platform"/>
            <consortium name="The Broad Institute Genome Sequencing Center for Infectious Disease"/>
            <person name="Wu L."/>
            <person name="Ma J."/>
        </authorList>
    </citation>
    <scope>NUCLEOTIDE SEQUENCE [LARGE SCALE GENOMIC DNA]</scope>
    <source>
        <strain evidence="3 4">CGMCC 1.12553</strain>
    </source>
</reference>
<evidence type="ECO:0000256" key="1">
    <source>
        <dbReference type="SAM" id="MobiDB-lite"/>
    </source>
</evidence>
<accession>A0ABD5PEA7</accession>
<proteinExistence type="predicted"/>
<comment type="caution">
    <text evidence="3">The sequence shown here is derived from an EMBL/GenBank/DDBJ whole genome shotgun (WGS) entry which is preliminary data.</text>
</comment>